<feature type="chain" id="PRO_5008000686" evidence="1">
    <location>
        <begin position="27"/>
        <end position="501"/>
    </location>
</feature>
<feature type="signal peptide" evidence="1">
    <location>
        <begin position="1"/>
        <end position="26"/>
    </location>
</feature>
<proteinExistence type="predicted"/>
<keyword evidence="1" id="KW-0732">Signal</keyword>
<dbReference type="KEGG" id="pswu:SY83_02405"/>
<name>A0A172TEK9_9BACL</name>
<dbReference type="PATRIC" id="fig|1178515.4.peg.466"/>
<dbReference type="EMBL" id="CP011388">
    <property type="protein sequence ID" value="ANE45366.1"/>
    <property type="molecule type" value="Genomic_DNA"/>
</dbReference>
<sequence>MRSIKKLVTFITMLCILFTIPFPAFANGAENSSGAGGFPPLQLVQRWVKWYDALNNRECAETASCQKRDEEIRAVKAFRDQIKALDSNNPDHLALVDPLWNEVKSQFPAGEQQAIRKELLECIKLLGIAYTGDSRDLVQLYKAFQPKQGLLQKLSKQAGIEGGIRLADAVEFLFGSPSYKGFEQGFNDYWRNTESTELFAMIQSKDSSRWYISEAKILQKLLKRPDANNNKVAKLINYYKLLSPQTMLALGNQDQIATQLLSKYPAARKAVFNALIRANMKIDTKITRGGTFAETSLSVFGRVIQPAKTYSGTSEEEKFVSYQCNPQHNSSCFQTNKVHDEHYVYNQFIDMPIYKERGGAQVSYTLLTGTEASTLAVTKQIDLQRKPLYSNLRPYDVYMNVLMSEEDENNEYIMLYNFGWRHRSDNGAPDSYVINEVINHDESLVYYDNWEKPSANSFYWDRSRLGVTHTYYIYAIYGDKVSTPLKYEYTAPDSLFEPPYR</sequence>
<protein>
    <submittedName>
        <fullName evidence="2">Uncharacterized protein</fullName>
    </submittedName>
</protein>
<evidence type="ECO:0000256" key="1">
    <source>
        <dbReference type="SAM" id="SignalP"/>
    </source>
</evidence>
<evidence type="ECO:0000313" key="2">
    <source>
        <dbReference type="EMBL" id="ANE45366.1"/>
    </source>
</evidence>
<evidence type="ECO:0000313" key="3">
    <source>
        <dbReference type="Proteomes" id="UP000076927"/>
    </source>
</evidence>
<gene>
    <name evidence="2" type="ORF">SY83_02405</name>
</gene>
<dbReference type="AlphaFoldDB" id="A0A172TEK9"/>
<accession>A0A172TEK9</accession>
<dbReference type="Proteomes" id="UP000076927">
    <property type="component" value="Chromosome"/>
</dbReference>
<reference evidence="2 3" key="1">
    <citation type="submission" date="2015-01" db="EMBL/GenBank/DDBJ databases">
        <title>Paenibacillus swuensis/DY6/whole genome sequencing.</title>
        <authorList>
            <person name="Kim M.K."/>
            <person name="Srinivasan S."/>
            <person name="Lee J.-J."/>
        </authorList>
    </citation>
    <scope>NUCLEOTIDE SEQUENCE [LARGE SCALE GENOMIC DNA]</scope>
    <source>
        <strain evidence="2 3">DY6</strain>
    </source>
</reference>
<organism evidence="2 3">
    <name type="scientific">Paenibacillus swuensis</name>
    <dbReference type="NCBI Taxonomy" id="1178515"/>
    <lineage>
        <taxon>Bacteria</taxon>
        <taxon>Bacillati</taxon>
        <taxon>Bacillota</taxon>
        <taxon>Bacilli</taxon>
        <taxon>Bacillales</taxon>
        <taxon>Paenibacillaceae</taxon>
        <taxon>Paenibacillus</taxon>
    </lineage>
</organism>
<keyword evidence="3" id="KW-1185">Reference proteome</keyword>